<reference evidence="2 3" key="1">
    <citation type="submission" date="2020-03" db="EMBL/GenBank/DDBJ databases">
        <title>Whole genome shotgun sequence of Phytohabitans flavus NBRC 107702.</title>
        <authorList>
            <person name="Komaki H."/>
            <person name="Tamura T."/>
        </authorList>
    </citation>
    <scope>NUCLEOTIDE SEQUENCE [LARGE SCALE GENOMIC DNA]</scope>
    <source>
        <strain evidence="2 3">NBRC 107702</strain>
    </source>
</reference>
<dbReference type="AlphaFoldDB" id="A0A6F8XX91"/>
<dbReference type="RefSeq" id="WP_173037948.1">
    <property type="nucleotide sequence ID" value="NZ_AP022870.1"/>
</dbReference>
<dbReference type="Pfam" id="PF12697">
    <property type="entry name" value="Abhydrolase_6"/>
    <property type="match status" value="1"/>
</dbReference>
<dbReference type="KEGG" id="pfla:Pflav_047610"/>
<dbReference type="SUPFAM" id="SSF53474">
    <property type="entry name" value="alpha/beta-Hydrolases"/>
    <property type="match status" value="1"/>
</dbReference>
<organism evidence="2 3">
    <name type="scientific">Phytohabitans flavus</name>
    <dbReference type="NCBI Taxonomy" id="1076124"/>
    <lineage>
        <taxon>Bacteria</taxon>
        <taxon>Bacillati</taxon>
        <taxon>Actinomycetota</taxon>
        <taxon>Actinomycetes</taxon>
        <taxon>Micromonosporales</taxon>
        <taxon>Micromonosporaceae</taxon>
    </lineage>
</organism>
<dbReference type="InterPro" id="IPR000073">
    <property type="entry name" value="AB_hydrolase_1"/>
</dbReference>
<accession>A0A6F8XX91</accession>
<dbReference type="PANTHER" id="PTHR43194:SF2">
    <property type="entry name" value="PEROXISOMAL MEMBRANE PROTEIN LPX1"/>
    <property type="match status" value="1"/>
</dbReference>
<dbReference type="GO" id="GO:0003824">
    <property type="term" value="F:catalytic activity"/>
    <property type="evidence" value="ECO:0007669"/>
    <property type="project" value="UniProtKB-ARBA"/>
</dbReference>
<evidence type="ECO:0000313" key="3">
    <source>
        <dbReference type="Proteomes" id="UP000502508"/>
    </source>
</evidence>
<proteinExistence type="predicted"/>
<feature type="domain" description="AB hydrolase-1" evidence="1">
    <location>
        <begin position="7"/>
        <end position="243"/>
    </location>
</feature>
<evidence type="ECO:0000313" key="2">
    <source>
        <dbReference type="EMBL" id="BCB78351.1"/>
    </source>
</evidence>
<reference evidence="2 3" key="2">
    <citation type="submission" date="2020-03" db="EMBL/GenBank/DDBJ databases">
        <authorList>
            <person name="Ichikawa N."/>
            <person name="Kimura A."/>
            <person name="Kitahashi Y."/>
            <person name="Uohara A."/>
        </authorList>
    </citation>
    <scope>NUCLEOTIDE SEQUENCE [LARGE SCALE GENOMIC DNA]</scope>
    <source>
        <strain evidence="2 3">NBRC 107702</strain>
    </source>
</reference>
<name>A0A6F8XX91_9ACTN</name>
<sequence length="262" mass="26826">MLEQTPLVLLHTWGGDARTWGPAAALLAAGAGRPVIAVDLPGHGSRRAEPFSLGVATAAVDVAISAAATGSTVAGVDLVGAGLGAAIAHAYTRSVAGPRAAPVRSLTLAGFPPVTGAEAEQRLRQTRARLAAVDADSFAAEYVARTLRTTDDDRRRLLRDPMAATSPQTLLATLETTLYWDRAAPSAGGSHRVPTLVLRGAHDDRVSESAATGLATMLGGTASAVPNAGHVAYLDEPQAFAEAIVAFHASVADRSTIDAKLT</sequence>
<dbReference type="EMBL" id="AP022870">
    <property type="protein sequence ID" value="BCB78351.1"/>
    <property type="molecule type" value="Genomic_DNA"/>
</dbReference>
<keyword evidence="3" id="KW-1185">Reference proteome</keyword>
<dbReference type="PANTHER" id="PTHR43194">
    <property type="entry name" value="HYDROLASE ALPHA/BETA FOLD FAMILY"/>
    <property type="match status" value="1"/>
</dbReference>
<dbReference type="InterPro" id="IPR029058">
    <property type="entry name" value="AB_hydrolase_fold"/>
</dbReference>
<protein>
    <recommendedName>
        <fullName evidence="1">AB hydrolase-1 domain-containing protein</fullName>
    </recommendedName>
</protein>
<evidence type="ECO:0000259" key="1">
    <source>
        <dbReference type="Pfam" id="PF12697"/>
    </source>
</evidence>
<dbReference type="InterPro" id="IPR050228">
    <property type="entry name" value="Carboxylesterase_BioH"/>
</dbReference>
<dbReference type="Proteomes" id="UP000502508">
    <property type="component" value="Chromosome"/>
</dbReference>
<gene>
    <name evidence="2" type="ORF">Pflav_047610</name>
</gene>
<dbReference type="Gene3D" id="3.40.50.1820">
    <property type="entry name" value="alpha/beta hydrolase"/>
    <property type="match status" value="1"/>
</dbReference>